<dbReference type="InterPro" id="IPR019151">
    <property type="entry name" value="Proteasome_assmbl_chaperone_2"/>
</dbReference>
<dbReference type="Pfam" id="PF09754">
    <property type="entry name" value="PAC2"/>
    <property type="match status" value="1"/>
</dbReference>
<dbReference type="EMBL" id="CP146203">
    <property type="protein sequence ID" value="XBH22811.1"/>
    <property type="molecule type" value="Genomic_DNA"/>
</dbReference>
<name>A0AAU7DZ88_9MICO</name>
<reference evidence="2" key="1">
    <citation type="submission" date="2024-02" db="EMBL/GenBank/DDBJ databases">
        <title>Tomenella chthoni gen. nov. sp. nov., a member of the family Jonesiaceae isolated from bat guano.</title>
        <authorList>
            <person name="Miller S.L."/>
            <person name="King J."/>
            <person name="Sankaranarayanan K."/>
            <person name="Lawson P.A."/>
        </authorList>
    </citation>
    <scope>NUCLEOTIDE SEQUENCE</scope>
    <source>
        <strain evidence="2">BS-20</strain>
    </source>
</reference>
<dbReference type="AlphaFoldDB" id="A0AAU7DZ88"/>
<evidence type="ECO:0000313" key="2">
    <source>
        <dbReference type="EMBL" id="XBH22811.1"/>
    </source>
</evidence>
<dbReference type="SUPFAM" id="SSF159659">
    <property type="entry name" value="Cgl1923-like"/>
    <property type="match status" value="1"/>
</dbReference>
<dbReference type="PIRSF" id="PIRSF028754">
    <property type="entry name" value="UCP028754"/>
    <property type="match status" value="1"/>
</dbReference>
<protein>
    <submittedName>
        <fullName evidence="2">PAC2 family protein</fullName>
    </submittedName>
</protein>
<organism evidence="2">
    <name type="scientific">Jonesiaceae bacterium BS-20</name>
    <dbReference type="NCBI Taxonomy" id="3120821"/>
    <lineage>
        <taxon>Bacteria</taxon>
        <taxon>Bacillati</taxon>
        <taxon>Actinomycetota</taxon>
        <taxon>Actinomycetes</taxon>
        <taxon>Micrococcales</taxon>
        <taxon>Jonesiaceae</taxon>
    </lineage>
</organism>
<dbReference type="InterPro" id="IPR038389">
    <property type="entry name" value="PSMG2_sf"/>
</dbReference>
<accession>A0AAU7DZ88</accession>
<proteinExistence type="predicted"/>
<dbReference type="Gene3D" id="3.40.50.10900">
    <property type="entry name" value="PAC-like subunit"/>
    <property type="match status" value="1"/>
</dbReference>
<feature type="region of interest" description="Disordered" evidence="1">
    <location>
        <begin position="1"/>
        <end position="23"/>
    </location>
</feature>
<evidence type="ECO:0000256" key="1">
    <source>
        <dbReference type="SAM" id="MobiDB-lite"/>
    </source>
</evidence>
<gene>
    <name evidence="2" type="ORF">V5R04_06235</name>
</gene>
<dbReference type="InterPro" id="IPR008492">
    <property type="entry name" value="Rv2714-like"/>
</dbReference>
<sequence>MEPQKGQDGSTWSQRHESSEQELPAATNFGSAPIMITAFSGWNDAGTAATSAVRHIADVFNAELVAMIDADEYVDFQVNRPQLQVDEDGNRQIVWPHTQLLVAYSWVHHRRLIFVLGVEPSLQWRSYASEVLLLGQELGAKSLISVGALLADNPHSRPLDVEMSSETPSLQQEYGIASSTYEGPAGINSVLSFQALELGMDVVSVWGTVPHYVAQAPSPKAVAALVTKLEILLGEPIDRYELDEEAALWEQGVNLLTQQDPEIAAYVQELEHQSDSAELPEASGEVIAKEFEQYLRRQDDDPT</sequence>